<dbReference type="PROSITE" id="PS50943">
    <property type="entry name" value="HTH_CROC1"/>
    <property type="match status" value="1"/>
</dbReference>
<sequence>MTQGQRVRELRKALDLTLEKFGNSLGVGKTAISKIEKGENNLTEQMAKAICREFRVNYFWLTEGKGEMFSGTPQDVVDEIAEDYHLDDIDKKIIEKYLELSPEQRQIIKEYLKSIFT</sequence>
<reference evidence="2" key="1">
    <citation type="journal article" date="2021" name="PeerJ">
        <title>Extensive microbial diversity within the chicken gut microbiome revealed by metagenomics and culture.</title>
        <authorList>
            <person name="Gilroy R."/>
            <person name="Ravi A."/>
            <person name="Getino M."/>
            <person name="Pursley I."/>
            <person name="Horton D.L."/>
            <person name="Alikhan N.F."/>
            <person name="Baker D."/>
            <person name="Gharbi K."/>
            <person name="Hall N."/>
            <person name="Watson M."/>
            <person name="Adriaenssens E.M."/>
            <person name="Foster-Nyarko E."/>
            <person name="Jarju S."/>
            <person name="Secka A."/>
            <person name="Antonio M."/>
            <person name="Oren A."/>
            <person name="Chaudhuri R.R."/>
            <person name="La Ragione R."/>
            <person name="Hildebrand F."/>
            <person name="Pallen M.J."/>
        </authorList>
    </citation>
    <scope>NUCLEOTIDE SEQUENCE</scope>
    <source>
        <strain evidence="2">CHK185-5351</strain>
    </source>
</reference>
<dbReference type="SMART" id="SM00530">
    <property type="entry name" value="HTH_XRE"/>
    <property type="match status" value="1"/>
</dbReference>
<dbReference type="InterPro" id="IPR010982">
    <property type="entry name" value="Lambda_DNA-bd_dom_sf"/>
</dbReference>
<evidence type="ECO:0000259" key="1">
    <source>
        <dbReference type="PROSITE" id="PS50943"/>
    </source>
</evidence>
<proteinExistence type="predicted"/>
<dbReference type="EMBL" id="DWWU01000039">
    <property type="protein sequence ID" value="HJC16019.1"/>
    <property type="molecule type" value="Genomic_DNA"/>
</dbReference>
<dbReference type="Gene3D" id="1.10.260.40">
    <property type="entry name" value="lambda repressor-like DNA-binding domains"/>
    <property type="match status" value="1"/>
</dbReference>
<dbReference type="CDD" id="cd00093">
    <property type="entry name" value="HTH_XRE"/>
    <property type="match status" value="1"/>
</dbReference>
<organism evidence="2 3">
    <name type="scientific">Candidatus Fusicatenibacter intestinigallinarum</name>
    <dbReference type="NCBI Taxonomy" id="2838598"/>
    <lineage>
        <taxon>Bacteria</taxon>
        <taxon>Bacillati</taxon>
        <taxon>Bacillota</taxon>
        <taxon>Clostridia</taxon>
        <taxon>Lachnospirales</taxon>
        <taxon>Lachnospiraceae</taxon>
        <taxon>Fusicatenibacter</taxon>
    </lineage>
</organism>
<evidence type="ECO:0000313" key="3">
    <source>
        <dbReference type="Proteomes" id="UP000823849"/>
    </source>
</evidence>
<dbReference type="Proteomes" id="UP000823849">
    <property type="component" value="Unassembled WGS sequence"/>
</dbReference>
<dbReference type="GO" id="GO:0003677">
    <property type="term" value="F:DNA binding"/>
    <property type="evidence" value="ECO:0007669"/>
    <property type="project" value="InterPro"/>
</dbReference>
<accession>A0A9D2SNS9</accession>
<name>A0A9D2SNS9_9FIRM</name>
<protein>
    <submittedName>
        <fullName evidence="2">Helix-turn-helix domain-containing protein</fullName>
    </submittedName>
</protein>
<gene>
    <name evidence="2" type="ORF">H9705_09435</name>
</gene>
<dbReference type="InterPro" id="IPR001387">
    <property type="entry name" value="Cro/C1-type_HTH"/>
</dbReference>
<evidence type="ECO:0000313" key="2">
    <source>
        <dbReference type="EMBL" id="HJC16019.1"/>
    </source>
</evidence>
<feature type="domain" description="HTH cro/C1-type" evidence="1">
    <location>
        <begin position="7"/>
        <end position="61"/>
    </location>
</feature>
<dbReference type="SUPFAM" id="SSF47413">
    <property type="entry name" value="lambda repressor-like DNA-binding domains"/>
    <property type="match status" value="1"/>
</dbReference>
<dbReference type="Pfam" id="PF01381">
    <property type="entry name" value="HTH_3"/>
    <property type="match status" value="1"/>
</dbReference>
<reference evidence="2" key="2">
    <citation type="submission" date="2021-04" db="EMBL/GenBank/DDBJ databases">
        <authorList>
            <person name="Gilroy R."/>
        </authorList>
    </citation>
    <scope>NUCLEOTIDE SEQUENCE</scope>
    <source>
        <strain evidence="2">CHK185-5351</strain>
    </source>
</reference>
<comment type="caution">
    <text evidence="2">The sequence shown here is derived from an EMBL/GenBank/DDBJ whole genome shotgun (WGS) entry which is preliminary data.</text>
</comment>
<dbReference type="AlphaFoldDB" id="A0A9D2SNS9"/>